<dbReference type="SUPFAM" id="SSF46785">
    <property type="entry name" value="Winged helix' DNA-binding domain"/>
    <property type="match status" value="1"/>
</dbReference>
<comment type="caution">
    <text evidence="5">The sequence shown here is derived from an EMBL/GenBank/DDBJ whole genome shotgun (WGS) entry which is preliminary data.</text>
</comment>
<evidence type="ECO:0000256" key="3">
    <source>
        <dbReference type="ARBA" id="ARBA00023163"/>
    </source>
</evidence>
<keyword evidence="2" id="KW-0238">DNA-binding</keyword>
<sequence>MSKTAEEVAAKLQEPMTRLRVLYDRIASHYSLTPAQMTIMEFLYKNGASRISAVSEAEGIRMPTASNALVQLERRELIRRVRDSVDRRGVKVALTNLGKTEYEEAREARRKTLAQLLDHLDEATLANAYELADVIVELAERYTPAKHNENN</sequence>
<dbReference type="SMART" id="SM00347">
    <property type="entry name" value="HTH_MARR"/>
    <property type="match status" value="1"/>
</dbReference>
<dbReference type="InterPro" id="IPR023187">
    <property type="entry name" value="Tscrpt_reg_MarR-type_CS"/>
</dbReference>
<dbReference type="GO" id="GO:0003677">
    <property type="term" value="F:DNA binding"/>
    <property type="evidence" value="ECO:0007669"/>
    <property type="project" value="UniProtKB-KW"/>
</dbReference>
<keyword evidence="1" id="KW-0805">Transcription regulation</keyword>
<evidence type="ECO:0000313" key="6">
    <source>
        <dbReference type="Proteomes" id="UP001224412"/>
    </source>
</evidence>
<dbReference type="Pfam" id="PF01047">
    <property type="entry name" value="MarR"/>
    <property type="match status" value="1"/>
</dbReference>
<accession>A0AAP4BSS5</accession>
<evidence type="ECO:0000256" key="2">
    <source>
        <dbReference type="ARBA" id="ARBA00023125"/>
    </source>
</evidence>
<gene>
    <name evidence="5" type="ORF">QPX42_08920</name>
</gene>
<dbReference type="Gene3D" id="1.10.10.10">
    <property type="entry name" value="Winged helix-like DNA-binding domain superfamily/Winged helix DNA-binding domain"/>
    <property type="match status" value="1"/>
</dbReference>
<dbReference type="InterPro" id="IPR036388">
    <property type="entry name" value="WH-like_DNA-bd_sf"/>
</dbReference>
<dbReference type="PROSITE" id="PS50995">
    <property type="entry name" value="HTH_MARR_2"/>
    <property type="match status" value="1"/>
</dbReference>
<dbReference type="AlphaFoldDB" id="A0AAP4BSS5"/>
<dbReference type="Proteomes" id="UP001224412">
    <property type="component" value="Unassembled WGS sequence"/>
</dbReference>
<dbReference type="GO" id="GO:0003700">
    <property type="term" value="F:DNA-binding transcription factor activity"/>
    <property type="evidence" value="ECO:0007669"/>
    <property type="project" value="InterPro"/>
</dbReference>
<organism evidence="5 6">
    <name type="scientific">Corynebacterium pseudodiphtheriticum</name>
    <dbReference type="NCBI Taxonomy" id="37637"/>
    <lineage>
        <taxon>Bacteria</taxon>
        <taxon>Bacillati</taxon>
        <taxon>Actinomycetota</taxon>
        <taxon>Actinomycetes</taxon>
        <taxon>Mycobacteriales</taxon>
        <taxon>Corynebacteriaceae</taxon>
        <taxon>Corynebacterium</taxon>
    </lineage>
</organism>
<dbReference type="InterPro" id="IPR000835">
    <property type="entry name" value="HTH_MarR-typ"/>
</dbReference>
<proteinExistence type="predicted"/>
<dbReference type="PANTHER" id="PTHR39515:SF2">
    <property type="entry name" value="HTH-TYPE TRANSCRIPTIONAL REGULATOR RV0880"/>
    <property type="match status" value="1"/>
</dbReference>
<evidence type="ECO:0000259" key="4">
    <source>
        <dbReference type="PROSITE" id="PS50995"/>
    </source>
</evidence>
<keyword evidence="3" id="KW-0804">Transcription</keyword>
<evidence type="ECO:0000313" key="5">
    <source>
        <dbReference type="EMBL" id="MDK4307658.1"/>
    </source>
</evidence>
<dbReference type="PROSITE" id="PS01117">
    <property type="entry name" value="HTH_MARR_1"/>
    <property type="match status" value="1"/>
</dbReference>
<feature type="domain" description="HTH marR-type" evidence="4">
    <location>
        <begin position="1"/>
        <end position="140"/>
    </location>
</feature>
<dbReference type="GeneID" id="42781905"/>
<protein>
    <submittedName>
        <fullName evidence="5">MarR family winged helix-turn-helix transcriptional regulator</fullName>
    </submittedName>
</protein>
<reference evidence="5" key="1">
    <citation type="submission" date="2023-05" db="EMBL/GenBank/DDBJ databases">
        <title>Metabolic capabilities are highly conserved among human nasal-associated Corynebacterium species in pangenomic analyses.</title>
        <authorList>
            <person name="Tran T.H."/>
            <person name="Roberts A.Q."/>
            <person name="Escapa I.F."/>
            <person name="Gao W."/>
            <person name="Conlan S."/>
            <person name="Kong H."/>
            <person name="Segre J.A."/>
            <person name="Kelly M.S."/>
            <person name="Lemon K.P."/>
        </authorList>
    </citation>
    <scope>NUCLEOTIDE SEQUENCE</scope>
    <source>
        <strain evidence="5">KPL2773</strain>
    </source>
</reference>
<dbReference type="InterPro" id="IPR036390">
    <property type="entry name" value="WH_DNA-bd_sf"/>
</dbReference>
<evidence type="ECO:0000256" key="1">
    <source>
        <dbReference type="ARBA" id="ARBA00023015"/>
    </source>
</evidence>
<dbReference type="RefSeq" id="WP_021353278.1">
    <property type="nucleotide sequence ID" value="NZ_CP051667.1"/>
</dbReference>
<dbReference type="PANTHER" id="PTHR39515">
    <property type="entry name" value="CONSERVED PROTEIN"/>
    <property type="match status" value="1"/>
</dbReference>
<name>A0AAP4BSS5_9CORY</name>
<dbReference type="EMBL" id="JASNVH010000014">
    <property type="protein sequence ID" value="MDK4307658.1"/>
    <property type="molecule type" value="Genomic_DNA"/>
</dbReference>
<dbReference type="InterPro" id="IPR052526">
    <property type="entry name" value="HTH-type_Bedaq_tolerance"/>
</dbReference>